<keyword evidence="1" id="KW-0472">Membrane</keyword>
<evidence type="ECO:0000313" key="2">
    <source>
        <dbReference type="EMBL" id="MBP0466241.1"/>
    </source>
</evidence>
<accession>A0ABS4AZQ4</accession>
<name>A0ABS4AZQ4_9PROT</name>
<evidence type="ECO:0000256" key="1">
    <source>
        <dbReference type="SAM" id="Phobius"/>
    </source>
</evidence>
<keyword evidence="1" id="KW-1133">Transmembrane helix</keyword>
<comment type="caution">
    <text evidence="2">The sequence shown here is derived from an EMBL/GenBank/DDBJ whole genome shotgun (WGS) entry which is preliminary data.</text>
</comment>
<dbReference type="RefSeq" id="WP_209353642.1">
    <property type="nucleotide sequence ID" value="NZ_JAGIYZ010000024.1"/>
</dbReference>
<proteinExistence type="predicted"/>
<protein>
    <submittedName>
        <fullName evidence="2">Uncharacterized protein</fullName>
    </submittedName>
</protein>
<feature type="transmembrane region" description="Helical" evidence="1">
    <location>
        <begin position="43"/>
        <end position="64"/>
    </location>
</feature>
<organism evidence="2 3">
    <name type="scientific">Roseomonas nitratireducens</name>
    <dbReference type="NCBI Taxonomy" id="2820810"/>
    <lineage>
        <taxon>Bacteria</taxon>
        <taxon>Pseudomonadati</taxon>
        <taxon>Pseudomonadota</taxon>
        <taxon>Alphaproteobacteria</taxon>
        <taxon>Acetobacterales</taxon>
        <taxon>Roseomonadaceae</taxon>
        <taxon>Roseomonas</taxon>
    </lineage>
</organism>
<evidence type="ECO:0000313" key="3">
    <source>
        <dbReference type="Proteomes" id="UP000680815"/>
    </source>
</evidence>
<dbReference type="EMBL" id="JAGIYZ010000024">
    <property type="protein sequence ID" value="MBP0466241.1"/>
    <property type="molecule type" value="Genomic_DNA"/>
</dbReference>
<keyword evidence="3" id="KW-1185">Reference proteome</keyword>
<reference evidence="2 3" key="1">
    <citation type="submission" date="2021-03" db="EMBL/GenBank/DDBJ databases">
        <authorList>
            <person name="So Y."/>
        </authorList>
    </citation>
    <scope>NUCLEOTIDE SEQUENCE [LARGE SCALE GENOMIC DNA]</scope>
    <source>
        <strain evidence="2 3">PWR1</strain>
    </source>
</reference>
<dbReference type="Proteomes" id="UP000680815">
    <property type="component" value="Unassembled WGS sequence"/>
</dbReference>
<keyword evidence="1" id="KW-0812">Transmembrane</keyword>
<sequence>MALGVIAMLLGLAAATGGALIGLGQTSRLIPLPGGLPAADPETVAIAMFACGAITMLLGVISVYKAQDH</sequence>
<gene>
    <name evidence="2" type="ORF">J5Y09_20105</name>
</gene>